<dbReference type="EMBL" id="CAXKWB010020887">
    <property type="protein sequence ID" value="CAL4122859.1"/>
    <property type="molecule type" value="Genomic_DNA"/>
</dbReference>
<organism evidence="2 3">
    <name type="scientific">Meganyctiphanes norvegica</name>
    <name type="common">Northern krill</name>
    <name type="synonym">Thysanopoda norvegica</name>
    <dbReference type="NCBI Taxonomy" id="48144"/>
    <lineage>
        <taxon>Eukaryota</taxon>
        <taxon>Metazoa</taxon>
        <taxon>Ecdysozoa</taxon>
        <taxon>Arthropoda</taxon>
        <taxon>Crustacea</taxon>
        <taxon>Multicrustacea</taxon>
        <taxon>Malacostraca</taxon>
        <taxon>Eumalacostraca</taxon>
        <taxon>Eucarida</taxon>
        <taxon>Euphausiacea</taxon>
        <taxon>Euphausiidae</taxon>
        <taxon>Meganyctiphanes</taxon>
    </lineage>
</organism>
<keyword evidence="3" id="KW-1185">Reference proteome</keyword>
<name>A0AAV2RFS0_MEGNR</name>
<gene>
    <name evidence="2" type="ORF">MNOR_LOCUS23568</name>
</gene>
<reference evidence="2 3" key="1">
    <citation type="submission" date="2024-05" db="EMBL/GenBank/DDBJ databases">
        <authorList>
            <person name="Wallberg A."/>
        </authorList>
    </citation>
    <scope>NUCLEOTIDE SEQUENCE [LARGE SCALE GENOMIC DNA]</scope>
</reference>
<evidence type="ECO:0000313" key="2">
    <source>
        <dbReference type="EMBL" id="CAL4122859.1"/>
    </source>
</evidence>
<accession>A0AAV2RFS0</accession>
<feature type="region of interest" description="Disordered" evidence="1">
    <location>
        <begin position="405"/>
        <end position="449"/>
    </location>
</feature>
<protein>
    <submittedName>
        <fullName evidence="2">Uncharacterized protein</fullName>
    </submittedName>
</protein>
<evidence type="ECO:0000256" key="1">
    <source>
        <dbReference type="SAM" id="MobiDB-lite"/>
    </source>
</evidence>
<sequence length="449" mass="52457">MNTFERVARVLKEHLQEDLRVKRYTQNRYSKFQESQFSRHVYDSVFNWIIDIAEFPKGIIHLDAYLNSLDGFSTNRSFQAVVAYACLEGLALRRCDVLNGEWEKVTWIIVKYSTNFPMLLIKIRNKDAERTTKDWLVKFSSPKLCPNPCLRLEFFRFMSYLHVFNDQELFRNSLISTICELHDHYSHLTVDQVPMCSAGYVMRVIQINRVGIRNILNNDHSESKRIKIIMSIVKLTMMLAILEIERLHIYNRQPINSVEASEGLSHWDPKLFRFQLTSEYLSFCGLWCPHQVISKGASDSPIYDLTEFVKIVSNNWLLREYVLDTLNVITNASLCLVTSTSVEEVDRGHTIITMERNKILRPLIKAEQCLLPMHILYRELHGITPPGVHWLSNFTQFINSVVDPNQNSDDEAYDENSDESSDEVNEEYTDEYSDEVSEDRDEFSDEMSD</sequence>
<evidence type="ECO:0000313" key="3">
    <source>
        <dbReference type="Proteomes" id="UP001497623"/>
    </source>
</evidence>
<dbReference type="Proteomes" id="UP001497623">
    <property type="component" value="Unassembled WGS sequence"/>
</dbReference>
<feature type="compositionally biased region" description="Acidic residues" evidence="1">
    <location>
        <begin position="408"/>
        <end position="449"/>
    </location>
</feature>
<dbReference type="AlphaFoldDB" id="A0AAV2RFS0"/>
<comment type="caution">
    <text evidence="2">The sequence shown here is derived from an EMBL/GenBank/DDBJ whole genome shotgun (WGS) entry which is preliminary data.</text>
</comment>
<proteinExistence type="predicted"/>